<organism evidence="2 3">
    <name type="scientific">Geodermatophilus pulveris</name>
    <dbReference type="NCBI Taxonomy" id="1564159"/>
    <lineage>
        <taxon>Bacteria</taxon>
        <taxon>Bacillati</taxon>
        <taxon>Actinomycetota</taxon>
        <taxon>Actinomycetes</taxon>
        <taxon>Geodermatophilales</taxon>
        <taxon>Geodermatophilaceae</taxon>
        <taxon>Geodermatophilus</taxon>
    </lineage>
</organism>
<dbReference type="SUPFAM" id="SSF56112">
    <property type="entry name" value="Protein kinase-like (PK-like)"/>
    <property type="match status" value="1"/>
</dbReference>
<dbReference type="EMBL" id="FZOO01000003">
    <property type="protein sequence ID" value="SNS31272.1"/>
    <property type="molecule type" value="Genomic_DNA"/>
</dbReference>
<protein>
    <submittedName>
        <fullName evidence="2">Phosphotransferase enzyme family protein</fullName>
    </submittedName>
</protein>
<dbReference type="Proteomes" id="UP000198373">
    <property type="component" value="Unassembled WGS sequence"/>
</dbReference>
<evidence type="ECO:0000259" key="1">
    <source>
        <dbReference type="Pfam" id="PF01636"/>
    </source>
</evidence>
<evidence type="ECO:0000313" key="3">
    <source>
        <dbReference type="Proteomes" id="UP000198373"/>
    </source>
</evidence>
<dbReference type="InterPro" id="IPR002575">
    <property type="entry name" value="Aminoglycoside_PTrfase"/>
</dbReference>
<gene>
    <name evidence="2" type="ORF">SAMN06893096_103170</name>
</gene>
<sequence length="336" mass="36330">MGGAWPSDLPAEFAGQYAALTARVAASGLYVHEVEEFHIAAHAYMIVRAPLGIQQDYGTLTTAESRNLVRKVRLDDGTIAVLKVIGNVREPGEGETLQLWRDRGLPCVEPLDWGCLRVQGPNGRRAAASWILTRFVAGTSLQMQSSAPGTVVRSLVAWIRQFHISDAATVSGRPWHHRLDGHLRQIQPLIRSAGLSEPPHWQEKLLRLSQAGSAVLHGDPAGSNVLVAGDDFVLLDPPGALRGMPEADVAQMCWHVGGVAGVSSMINVACDVNRRLNPDAVAAFASFNLLVWAGYELAGHYHPEKVDATDAASLARDRSQALLDDAAVLLQEYRLP</sequence>
<keyword evidence="2" id="KW-0808">Transferase</keyword>
<dbReference type="Pfam" id="PF01636">
    <property type="entry name" value="APH"/>
    <property type="match status" value="1"/>
</dbReference>
<keyword evidence="3" id="KW-1185">Reference proteome</keyword>
<dbReference type="InterPro" id="IPR011009">
    <property type="entry name" value="Kinase-like_dom_sf"/>
</dbReference>
<dbReference type="GO" id="GO:0016740">
    <property type="term" value="F:transferase activity"/>
    <property type="evidence" value="ECO:0007669"/>
    <property type="project" value="UniProtKB-KW"/>
</dbReference>
<dbReference type="AlphaFoldDB" id="A0A239DGY3"/>
<dbReference type="OrthoDB" id="3638028at2"/>
<evidence type="ECO:0000313" key="2">
    <source>
        <dbReference type="EMBL" id="SNS31272.1"/>
    </source>
</evidence>
<accession>A0A239DGY3</accession>
<feature type="domain" description="Aminoglycoside phosphotransferase" evidence="1">
    <location>
        <begin position="91"/>
        <end position="257"/>
    </location>
</feature>
<reference evidence="3" key="1">
    <citation type="submission" date="2017-06" db="EMBL/GenBank/DDBJ databases">
        <authorList>
            <person name="Varghese N."/>
            <person name="Submissions S."/>
        </authorList>
    </citation>
    <scope>NUCLEOTIDE SEQUENCE [LARGE SCALE GENOMIC DNA]</scope>
    <source>
        <strain evidence="3">DSM 46839</strain>
    </source>
</reference>
<name>A0A239DGY3_9ACTN</name>
<proteinExistence type="predicted"/>